<dbReference type="Proteomes" id="UP000004662">
    <property type="component" value="Chromosome"/>
</dbReference>
<gene>
    <name evidence="2" type="ORF">DFW101_3310</name>
</gene>
<protein>
    <submittedName>
        <fullName evidence="2">Uncharacterized protein</fullName>
    </submittedName>
</protein>
<feature type="compositionally biased region" description="Basic residues" evidence="1">
    <location>
        <begin position="51"/>
        <end position="61"/>
    </location>
</feature>
<evidence type="ECO:0000256" key="1">
    <source>
        <dbReference type="SAM" id="MobiDB-lite"/>
    </source>
</evidence>
<dbReference type="HOGENOM" id="CLU_2915010_0_0_7"/>
<dbReference type="AlphaFoldDB" id="G7QAS8"/>
<reference evidence="3" key="1">
    <citation type="journal article" date="2015" name="Genome Announc.">
        <title>High-Quality Draft Genome Sequence of Desulfovibrio carbinoliphilus FW-101-2B, an Organic Acid-Oxidizing Sulfate-Reducing Bacterium Isolated from Uranium(VI)-Contaminated Groundwater.</title>
        <authorList>
            <person name="Ramsay B.D."/>
            <person name="Hwang C."/>
            <person name="Woo H.L."/>
            <person name="Carroll S.L."/>
            <person name="Lucas S."/>
            <person name="Han J."/>
            <person name="Lapidus A.L."/>
            <person name="Cheng J.F."/>
            <person name="Goodwin L.A."/>
            <person name="Pitluck S."/>
            <person name="Peters L."/>
            <person name="Chertkov O."/>
            <person name="Held B."/>
            <person name="Detter J.C."/>
            <person name="Han C.S."/>
            <person name="Tapia R."/>
            <person name="Land M.L."/>
            <person name="Hauser L.J."/>
            <person name="Kyrpides N.C."/>
            <person name="Ivanova N.N."/>
            <person name="Mikhailova N."/>
            <person name="Pagani I."/>
            <person name="Woyke T."/>
            <person name="Arkin A.P."/>
            <person name="Dehal P."/>
            <person name="Chivian D."/>
            <person name="Criddle C.S."/>
            <person name="Wu W."/>
            <person name="Chakraborty R."/>
            <person name="Hazen T.C."/>
            <person name="Fields M.W."/>
        </authorList>
    </citation>
    <scope>NUCLEOTIDE SEQUENCE [LARGE SCALE GENOMIC DNA]</scope>
    <source>
        <strain evidence="3">FW-101-2B</strain>
    </source>
</reference>
<accession>G7QAS8</accession>
<organism evidence="2 3">
    <name type="scientific">Solidesulfovibrio carbinoliphilus subsp. oakridgensis</name>
    <dbReference type="NCBI Taxonomy" id="694327"/>
    <lineage>
        <taxon>Bacteria</taxon>
        <taxon>Pseudomonadati</taxon>
        <taxon>Thermodesulfobacteriota</taxon>
        <taxon>Desulfovibrionia</taxon>
        <taxon>Desulfovibrionales</taxon>
        <taxon>Desulfovibrionaceae</taxon>
        <taxon>Solidesulfovibrio</taxon>
    </lineage>
</organism>
<evidence type="ECO:0000313" key="2">
    <source>
        <dbReference type="EMBL" id="EHJ49309.1"/>
    </source>
</evidence>
<feature type="region of interest" description="Disordered" evidence="1">
    <location>
        <begin position="31"/>
        <end position="61"/>
    </location>
</feature>
<keyword evidence="3" id="KW-1185">Reference proteome</keyword>
<dbReference type="STRING" id="694327.DFW101_3310"/>
<proteinExistence type="predicted"/>
<sequence length="61" mass="6661">MIPSRTLPNGVGGSLGGNVGRRGIDVCWRNRAGDTGRKSGKPRRPDCANMVRRRRSAARKK</sequence>
<evidence type="ECO:0000313" key="3">
    <source>
        <dbReference type="Proteomes" id="UP000004662"/>
    </source>
</evidence>
<dbReference type="EMBL" id="CM001368">
    <property type="protein sequence ID" value="EHJ49309.1"/>
    <property type="molecule type" value="Genomic_DNA"/>
</dbReference>
<name>G7QAS8_9BACT</name>